<accession>A0ABT8S4W8</accession>
<keyword evidence="2" id="KW-0472">Membrane</keyword>
<keyword evidence="2" id="KW-0812">Transmembrane</keyword>
<proteinExistence type="predicted"/>
<evidence type="ECO:0000313" key="4">
    <source>
        <dbReference type="Proteomes" id="UP001169027"/>
    </source>
</evidence>
<protein>
    <submittedName>
        <fullName evidence="3">Uncharacterized protein</fullName>
    </submittedName>
</protein>
<sequence>MPRPSPDSDEEDDTAFGGLAPRSGPQAGPRARKPSRWARWAGVAAGLLLLCLLLYLAGAR</sequence>
<feature type="transmembrane region" description="Helical" evidence="2">
    <location>
        <begin position="37"/>
        <end position="57"/>
    </location>
</feature>
<evidence type="ECO:0000256" key="2">
    <source>
        <dbReference type="SAM" id="Phobius"/>
    </source>
</evidence>
<evidence type="ECO:0000256" key="1">
    <source>
        <dbReference type="SAM" id="MobiDB-lite"/>
    </source>
</evidence>
<keyword evidence="2" id="KW-1133">Transmembrane helix</keyword>
<evidence type="ECO:0000313" key="3">
    <source>
        <dbReference type="EMBL" id="MDO1533297.1"/>
    </source>
</evidence>
<dbReference type="EMBL" id="JAUKVY010000008">
    <property type="protein sequence ID" value="MDO1533297.1"/>
    <property type="molecule type" value="Genomic_DNA"/>
</dbReference>
<organism evidence="3 4">
    <name type="scientific">Variovorax ginsengisoli</name>
    <dbReference type="NCBI Taxonomy" id="363844"/>
    <lineage>
        <taxon>Bacteria</taxon>
        <taxon>Pseudomonadati</taxon>
        <taxon>Pseudomonadota</taxon>
        <taxon>Betaproteobacteria</taxon>
        <taxon>Burkholderiales</taxon>
        <taxon>Comamonadaceae</taxon>
        <taxon>Variovorax</taxon>
    </lineage>
</organism>
<name>A0ABT8S4W8_9BURK</name>
<feature type="region of interest" description="Disordered" evidence="1">
    <location>
        <begin position="1"/>
        <end position="35"/>
    </location>
</feature>
<reference evidence="3" key="1">
    <citation type="submission" date="2023-06" db="EMBL/GenBank/DDBJ databases">
        <authorList>
            <person name="Jiang Y."/>
            <person name="Liu Q."/>
        </authorList>
    </citation>
    <scope>NUCLEOTIDE SEQUENCE</scope>
    <source>
        <strain evidence="3">CGMCC 1.12090</strain>
    </source>
</reference>
<comment type="caution">
    <text evidence="3">The sequence shown here is derived from an EMBL/GenBank/DDBJ whole genome shotgun (WGS) entry which is preliminary data.</text>
</comment>
<dbReference type="Proteomes" id="UP001169027">
    <property type="component" value="Unassembled WGS sequence"/>
</dbReference>
<gene>
    <name evidence="3" type="ORF">Q2T77_13440</name>
</gene>
<dbReference type="RefSeq" id="WP_301809617.1">
    <property type="nucleotide sequence ID" value="NZ_JAUJZH010000008.1"/>
</dbReference>
<keyword evidence="4" id="KW-1185">Reference proteome</keyword>